<gene>
    <name evidence="1" type="ORF">JCR33_10500</name>
</gene>
<name>A0A934IG91_9HYPH</name>
<reference evidence="1" key="1">
    <citation type="submission" date="2020-12" db="EMBL/GenBank/DDBJ databases">
        <title>Bacterial taxonomy.</title>
        <authorList>
            <person name="Pan X."/>
        </authorList>
    </citation>
    <scope>NUCLEOTIDE SEQUENCE</scope>
    <source>
        <strain evidence="1">B2012</strain>
    </source>
</reference>
<dbReference type="Proteomes" id="UP000609531">
    <property type="component" value="Unassembled WGS sequence"/>
</dbReference>
<proteinExistence type="predicted"/>
<dbReference type="AlphaFoldDB" id="A0A934IG91"/>
<sequence length="101" mass="11278">MRWITSTSLDETTDQFWALRRTFAPLAHVIRRFVGIDDPLYAYEPLDDDQLADIGLARQDIVAARDAADPRGTLAHGYASRRDEIAAALAALIRGRTARSH</sequence>
<dbReference type="RefSeq" id="WP_198881999.1">
    <property type="nucleotide sequence ID" value="NZ_JAEKJA010000007.1"/>
</dbReference>
<accession>A0A934IG91</accession>
<keyword evidence="2" id="KW-1185">Reference proteome</keyword>
<dbReference type="EMBL" id="JAEKJA010000007">
    <property type="protein sequence ID" value="MBJ3776119.1"/>
    <property type="molecule type" value="Genomic_DNA"/>
</dbReference>
<evidence type="ECO:0000313" key="1">
    <source>
        <dbReference type="EMBL" id="MBJ3776119.1"/>
    </source>
</evidence>
<comment type="caution">
    <text evidence="1">The sequence shown here is derived from an EMBL/GenBank/DDBJ whole genome shotgun (WGS) entry which is preliminary data.</text>
</comment>
<protein>
    <submittedName>
        <fullName evidence="1">Uncharacterized protein</fullName>
    </submittedName>
</protein>
<organism evidence="1 2">
    <name type="scientific">Acuticoccus mangrovi</name>
    <dbReference type="NCBI Taxonomy" id="2796142"/>
    <lineage>
        <taxon>Bacteria</taxon>
        <taxon>Pseudomonadati</taxon>
        <taxon>Pseudomonadota</taxon>
        <taxon>Alphaproteobacteria</taxon>
        <taxon>Hyphomicrobiales</taxon>
        <taxon>Amorphaceae</taxon>
        <taxon>Acuticoccus</taxon>
    </lineage>
</organism>
<evidence type="ECO:0000313" key="2">
    <source>
        <dbReference type="Proteomes" id="UP000609531"/>
    </source>
</evidence>